<dbReference type="EMBL" id="KX517799">
    <property type="protein sequence ID" value="ARD69721.1"/>
    <property type="molecule type" value="Genomic_DNA"/>
</dbReference>
<reference evidence="4" key="1">
    <citation type="journal article" date="2017" name="J. Invertebr. Pathol.">
        <title>Identification and bacterial characteristics of Xenorhabdus hominickii ANU101 from an entomopathogenic nematode, Steinernema monticolum.</title>
        <authorList>
            <person name="Park Y."/>
            <person name="Kang S."/>
            <person name="Sadekuzzaman M."/>
            <person name="Kim H."/>
            <person name="Jung J.K."/>
            <person name="Kim Y."/>
        </authorList>
    </citation>
    <scope>NUCLEOTIDE SEQUENCE</scope>
    <source>
        <strain evidence="4">ANU101</strain>
        <plasmid evidence="4">unnamed2</plasmid>
    </source>
</reference>
<dbReference type="EMBL" id="NJAI01000015">
    <property type="protein sequence ID" value="PHM51660.1"/>
    <property type="molecule type" value="Genomic_DNA"/>
</dbReference>
<geneLocation type="plasmid" evidence="4">
    <name>unnamed2</name>
</geneLocation>
<proteinExistence type="inferred from homology"/>
<dbReference type="GO" id="GO:0005829">
    <property type="term" value="C:cytosol"/>
    <property type="evidence" value="ECO:0007669"/>
    <property type="project" value="TreeGrafter"/>
</dbReference>
<dbReference type="Pfam" id="PF02525">
    <property type="entry name" value="Flavodoxin_2"/>
    <property type="match status" value="1"/>
</dbReference>
<name>A0A1V0M4C5_XENHO</name>
<dbReference type="PANTHER" id="PTHR10204:SF34">
    <property type="entry name" value="NAD(P)H DEHYDROGENASE [QUINONE] 1 ISOFORM 1"/>
    <property type="match status" value="1"/>
</dbReference>
<keyword evidence="2" id="KW-0560">Oxidoreductase</keyword>
<dbReference type="Proteomes" id="UP000225433">
    <property type="component" value="Unassembled WGS sequence"/>
</dbReference>
<dbReference type="Gene3D" id="3.40.50.360">
    <property type="match status" value="1"/>
</dbReference>
<comment type="similarity">
    <text evidence="1">Belongs to the NAD(P)H dehydrogenase (quinone) family.</text>
</comment>
<keyword evidence="4" id="KW-0614">Plasmid</keyword>
<evidence type="ECO:0000256" key="1">
    <source>
        <dbReference type="ARBA" id="ARBA00006252"/>
    </source>
</evidence>
<evidence type="ECO:0000313" key="4">
    <source>
        <dbReference type="EMBL" id="ARD69721.1"/>
    </source>
</evidence>
<evidence type="ECO:0000259" key="3">
    <source>
        <dbReference type="Pfam" id="PF02525"/>
    </source>
</evidence>
<sequence length="188" mass="21379">MKHMIIYAHPNPKSFNSSIKEKIISKIVKKGDEYSFISLYDEKFNPILDSPDFEALHRGEILADVAKSQTMVKEADHLIFIYPIWWFGQPAILKGWIDRVFSNGFAYYEDERTFTPYLTGKSATVYVTLGTEKHVLEQNGMEVDQFMGSMTLGTLGLVGIDPVNVVPFYGIPKITDSERKTLLESVVM</sequence>
<dbReference type="GO" id="GO:0003955">
    <property type="term" value="F:NAD(P)H dehydrogenase (quinone) activity"/>
    <property type="evidence" value="ECO:0007669"/>
    <property type="project" value="TreeGrafter"/>
</dbReference>
<feature type="domain" description="Flavodoxin-like fold" evidence="3">
    <location>
        <begin position="1"/>
        <end position="178"/>
    </location>
</feature>
<dbReference type="InterPro" id="IPR003680">
    <property type="entry name" value="Flavodoxin_fold"/>
</dbReference>
<dbReference type="PANTHER" id="PTHR10204">
    <property type="entry name" value="NAD P H OXIDOREDUCTASE-RELATED"/>
    <property type="match status" value="1"/>
</dbReference>
<protein>
    <submittedName>
        <fullName evidence="4">General stress protein 14</fullName>
    </submittedName>
    <submittedName>
        <fullName evidence="5">NADPH:quinone reductase</fullName>
    </submittedName>
</protein>
<dbReference type="InterPro" id="IPR029039">
    <property type="entry name" value="Flavoprotein-like_sf"/>
</dbReference>
<dbReference type="RefSeq" id="WP_099140042.1">
    <property type="nucleotide sequence ID" value="NZ_CAWNQJ010000041.1"/>
</dbReference>
<reference evidence="5 6" key="2">
    <citation type="journal article" date="2017" name="Nat. Microbiol.">
        <title>Natural product diversity associated with the nematode symbionts Photorhabdus and Xenorhabdus.</title>
        <authorList>
            <person name="Tobias N.J."/>
            <person name="Wolff H."/>
            <person name="Djahanschiri B."/>
            <person name="Grundmann F."/>
            <person name="Kronenwerth M."/>
            <person name="Shi Y.M."/>
            <person name="Simonyi S."/>
            <person name="Grun P."/>
            <person name="Shapiro-Ilan D."/>
            <person name="Pidot S.J."/>
            <person name="Stinear T.P."/>
            <person name="Ebersberger I."/>
            <person name="Bode H.B."/>
        </authorList>
    </citation>
    <scope>NUCLEOTIDE SEQUENCE [LARGE SCALE GENOMIC DNA]</scope>
    <source>
        <strain evidence="5 6">DSM 17903</strain>
    </source>
</reference>
<evidence type="ECO:0000313" key="6">
    <source>
        <dbReference type="Proteomes" id="UP000225433"/>
    </source>
</evidence>
<evidence type="ECO:0000313" key="5">
    <source>
        <dbReference type="EMBL" id="PHM51660.1"/>
    </source>
</evidence>
<organism evidence="4">
    <name type="scientific">Xenorhabdus hominickii</name>
    <dbReference type="NCBI Taxonomy" id="351679"/>
    <lineage>
        <taxon>Bacteria</taxon>
        <taxon>Pseudomonadati</taxon>
        <taxon>Pseudomonadota</taxon>
        <taxon>Gammaproteobacteria</taxon>
        <taxon>Enterobacterales</taxon>
        <taxon>Morganellaceae</taxon>
        <taxon>Xenorhabdus</taxon>
    </lineage>
</organism>
<gene>
    <name evidence="5" type="ORF">Xhom_04858</name>
</gene>
<accession>A0A1V0M4C5</accession>
<dbReference type="AlphaFoldDB" id="A0A1V0M4C5"/>
<dbReference type="SUPFAM" id="SSF52218">
    <property type="entry name" value="Flavoproteins"/>
    <property type="match status" value="1"/>
</dbReference>
<dbReference type="InterPro" id="IPR051545">
    <property type="entry name" value="NAD(P)H_dehydrogenase_qn"/>
</dbReference>
<evidence type="ECO:0000256" key="2">
    <source>
        <dbReference type="ARBA" id="ARBA00023002"/>
    </source>
</evidence>